<reference evidence="1 2" key="1">
    <citation type="submission" date="2012-08" db="EMBL/GenBank/DDBJ databases">
        <title>The Genome Sequence of Slackia piriformis YIT 12062.</title>
        <authorList>
            <consortium name="The Broad Institute Genome Sequencing Platform"/>
            <person name="Earl A."/>
            <person name="Ward D."/>
            <person name="Feldgarden M."/>
            <person name="Gevers D."/>
            <person name="Morotomi M."/>
            <person name="Walker B."/>
            <person name="Young S.K."/>
            <person name="Zeng Q."/>
            <person name="Gargeya S."/>
            <person name="Fitzgerald M."/>
            <person name="Haas B."/>
            <person name="Abouelleil A."/>
            <person name="Alvarado L."/>
            <person name="Arachchi H.M."/>
            <person name="Berlin A.M."/>
            <person name="Chapman S.B."/>
            <person name="Goldberg J."/>
            <person name="Griggs A."/>
            <person name="Gujja S."/>
            <person name="Hansen M."/>
            <person name="Howarth C."/>
            <person name="Imamovic A."/>
            <person name="Larimer J."/>
            <person name="McCowen C."/>
            <person name="Montmayeur A."/>
            <person name="Murphy C."/>
            <person name="Neiman D."/>
            <person name="Pearson M."/>
            <person name="Priest M."/>
            <person name="Roberts A."/>
            <person name="Saif S."/>
            <person name="Shea T."/>
            <person name="Sisk P."/>
            <person name="Sykes S."/>
            <person name="Wortman J."/>
            <person name="Nusbaum C."/>
            <person name="Birren B."/>
        </authorList>
    </citation>
    <scope>NUCLEOTIDE SEQUENCE [LARGE SCALE GENOMIC DNA]</scope>
    <source>
        <strain evidence="1 2">YIT 12062</strain>
    </source>
</reference>
<dbReference type="RefSeq" id="WP_009139452.1">
    <property type="nucleotide sequence ID" value="NZ_JH815198.1"/>
</dbReference>
<dbReference type="Proteomes" id="UP000006069">
    <property type="component" value="Unassembled WGS sequence"/>
</dbReference>
<dbReference type="EMBL" id="ADMD01000007">
    <property type="protein sequence ID" value="EJZ83733.1"/>
    <property type="molecule type" value="Genomic_DNA"/>
</dbReference>
<gene>
    <name evidence="1" type="ORF">HMPREF9451_01254</name>
</gene>
<dbReference type="PATRIC" id="fig|742818.3.peg.1317"/>
<organism evidence="1 2">
    <name type="scientific">Slackia piriformis YIT 12062</name>
    <dbReference type="NCBI Taxonomy" id="742818"/>
    <lineage>
        <taxon>Bacteria</taxon>
        <taxon>Bacillati</taxon>
        <taxon>Actinomycetota</taxon>
        <taxon>Coriobacteriia</taxon>
        <taxon>Eggerthellales</taxon>
        <taxon>Eggerthellaceae</taxon>
        <taxon>Slackia</taxon>
    </lineage>
</organism>
<evidence type="ECO:0008006" key="3">
    <source>
        <dbReference type="Google" id="ProtNLM"/>
    </source>
</evidence>
<comment type="caution">
    <text evidence="1">The sequence shown here is derived from an EMBL/GenBank/DDBJ whole genome shotgun (WGS) entry which is preliminary data.</text>
</comment>
<dbReference type="AlphaFoldDB" id="K0YKF2"/>
<keyword evidence="2" id="KW-1185">Reference proteome</keyword>
<proteinExistence type="predicted"/>
<evidence type="ECO:0000313" key="2">
    <source>
        <dbReference type="Proteomes" id="UP000006069"/>
    </source>
</evidence>
<name>K0YKF2_9ACTN</name>
<accession>K0YKF2</accession>
<dbReference type="InParanoid" id="K0YKF2"/>
<dbReference type="HOGENOM" id="CLU_054526_2_0_11"/>
<dbReference type="Gene3D" id="3.40.960.10">
    <property type="entry name" value="VSR Endonuclease"/>
    <property type="match status" value="1"/>
</dbReference>
<evidence type="ECO:0000313" key="1">
    <source>
        <dbReference type="EMBL" id="EJZ83733.1"/>
    </source>
</evidence>
<protein>
    <recommendedName>
        <fullName evidence="3">DUF559 domain-containing protein</fullName>
    </recommendedName>
</protein>
<sequence length="346" mass="38819">MPKLDRVTYSHITALQIHRFMQRNLATTLASPSRTRSAPQTSVSTHDAATVLANALRDHAIGSREFRNASEALEFLSLEGVCAPLHFVTSSQGQCRRKGDIEAHLLSTQVSSDSFFELARDCLVCSPELAFVQCADRRTDFTWLLELGYELCGTYQTARTGLTTQYEVQALTSTQRIRDFLKRNPSLRGSRLARRALLYMSDGSASPRETALALLLGLPRHLGGYGLEIPLMNRPVKLNEQAASIAQRASLRCDLCWPKSKVDVEYQSDFAHQGEFARIRDSRRANALATMQWTTIGVTSEEMNSMAACDAIAEAVRKATQKQRRANPADFERKHRELRWKLELPC</sequence>
<dbReference type="eggNOG" id="COG2852">
    <property type="taxonomic scope" value="Bacteria"/>
</dbReference>